<dbReference type="AlphaFoldDB" id="A0A6C0BKG9"/>
<organism evidence="1">
    <name type="scientific">viral metagenome</name>
    <dbReference type="NCBI Taxonomy" id="1070528"/>
    <lineage>
        <taxon>unclassified sequences</taxon>
        <taxon>metagenomes</taxon>
        <taxon>organismal metagenomes</taxon>
    </lineage>
</organism>
<sequence>MTSFHHQCNGMCWTGKRCRRQVLQFLEPDDGLYFCYQHKPVRPTDTIVPTISPRTTAIPRHTEEHKTVACPLCRADNQIPNKQAVIKGLSDICCICRTDPVSVYFPTCGHVCACRQCLAEIPTP</sequence>
<dbReference type="Pfam" id="PF13920">
    <property type="entry name" value="zf-C3HC4_3"/>
    <property type="match status" value="1"/>
</dbReference>
<reference evidence="1" key="1">
    <citation type="journal article" date="2020" name="Nature">
        <title>Giant virus diversity and host interactions through global metagenomics.</title>
        <authorList>
            <person name="Schulz F."/>
            <person name="Roux S."/>
            <person name="Paez-Espino D."/>
            <person name="Jungbluth S."/>
            <person name="Walsh D.A."/>
            <person name="Denef V.J."/>
            <person name="McMahon K.D."/>
            <person name="Konstantinidis K.T."/>
            <person name="Eloe-Fadrosh E.A."/>
            <person name="Kyrpides N.C."/>
            <person name="Woyke T."/>
        </authorList>
    </citation>
    <scope>NUCLEOTIDE SEQUENCE</scope>
    <source>
        <strain evidence="1">GVMAG-M-3300014204-73</strain>
    </source>
</reference>
<dbReference type="EMBL" id="MN739177">
    <property type="protein sequence ID" value="QHS92251.1"/>
    <property type="molecule type" value="Genomic_DNA"/>
</dbReference>
<name>A0A6C0BKG9_9ZZZZ</name>
<protein>
    <recommendedName>
        <fullName evidence="2">RING-type domain-containing protein</fullName>
    </recommendedName>
</protein>
<proteinExistence type="predicted"/>
<evidence type="ECO:0000313" key="1">
    <source>
        <dbReference type="EMBL" id="QHS92251.1"/>
    </source>
</evidence>
<evidence type="ECO:0008006" key="2">
    <source>
        <dbReference type="Google" id="ProtNLM"/>
    </source>
</evidence>
<accession>A0A6C0BKG9</accession>